<evidence type="ECO:0000256" key="8">
    <source>
        <dbReference type="ARBA" id="ARBA00022695"/>
    </source>
</evidence>
<keyword evidence="10" id="KW-0479">Metal-binding</keyword>
<dbReference type="InterPro" id="IPR043128">
    <property type="entry name" value="Rev_trsase/Diguanyl_cyclase"/>
</dbReference>
<evidence type="ECO:0000256" key="11">
    <source>
        <dbReference type="ARBA" id="ARBA00022763"/>
    </source>
</evidence>
<evidence type="ECO:0000256" key="16">
    <source>
        <dbReference type="ARBA" id="ARBA00049244"/>
    </source>
</evidence>
<dbReference type="GO" id="GO:0003887">
    <property type="term" value="F:DNA-directed DNA polymerase activity"/>
    <property type="evidence" value="ECO:0007669"/>
    <property type="project" value="UniProtKB-KW"/>
</dbReference>
<keyword evidence="12" id="KW-0460">Magnesium</keyword>
<dbReference type="Gene3D" id="3.30.70.270">
    <property type="match status" value="1"/>
</dbReference>
<evidence type="ECO:0000256" key="5">
    <source>
        <dbReference type="ARBA" id="ARBA00022457"/>
    </source>
</evidence>
<evidence type="ECO:0000256" key="3">
    <source>
        <dbReference type="ARBA" id="ARBA00010945"/>
    </source>
</evidence>
<dbReference type="SUPFAM" id="SSF56672">
    <property type="entry name" value="DNA/RNA polymerases"/>
    <property type="match status" value="1"/>
</dbReference>
<dbReference type="InterPro" id="IPR024728">
    <property type="entry name" value="PolY_HhH_motif"/>
</dbReference>
<dbReference type="FunFam" id="3.40.1170.60:FF:000001">
    <property type="entry name" value="DNA polymerase IV"/>
    <property type="match status" value="1"/>
</dbReference>
<dbReference type="Gene3D" id="3.30.1490.100">
    <property type="entry name" value="DNA polymerase, Y-family, little finger domain"/>
    <property type="match status" value="1"/>
</dbReference>
<dbReference type="HAMAP" id="MF_01113">
    <property type="entry name" value="DNApol_IV"/>
    <property type="match status" value="1"/>
</dbReference>
<dbReference type="InterPro" id="IPR050116">
    <property type="entry name" value="DNA_polymerase-Y"/>
</dbReference>
<dbReference type="Gene3D" id="3.40.1170.60">
    <property type="match status" value="1"/>
</dbReference>
<dbReference type="PROSITE" id="PS50173">
    <property type="entry name" value="UMUC"/>
    <property type="match status" value="1"/>
</dbReference>
<dbReference type="GO" id="GO:0042276">
    <property type="term" value="P:error-prone translesion synthesis"/>
    <property type="evidence" value="ECO:0007669"/>
    <property type="project" value="TreeGrafter"/>
</dbReference>
<evidence type="ECO:0000256" key="15">
    <source>
        <dbReference type="ARBA" id="ARBA00023204"/>
    </source>
</evidence>
<evidence type="ECO:0000256" key="6">
    <source>
        <dbReference type="ARBA" id="ARBA00022490"/>
    </source>
</evidence>
<dbReference type="Pfam" id="PF11799">
    <property type="entry name" value="IMS_C"/>
    <property type="match status" value="1"/>
</dbReference>
<dbReference type="Pfam" id="PF11798">
    <property type="entry name" value="IMS_HHH"/>
    <property type="match status" value="1"/>
</dbReference>
<keyword evidence="6" id="KW-0963">Cytoplasm</keyword>
<evidence type="ECO:0000256" key="13">
    <source>
        <dbReference type="ARBA" id="ARBA00022932"/>
    </source>
</evidence>
<dbReference type="PANTHER" id="PTHR11076">
    <property type="entry name" value="DNA REPAIR POLYMERASE UMUC / TRANSFERASE FAMILY MEMBER"/>
    <property type="match status" value="1"/>
</dbReference>
<dbReference type="GO" id="GO:0006260">
    <property type="term" value="P:DNA replication"/>
    <property type="evidence" value="ECO:0007669"/>
    <property type="project" value="UniProtKB-KW"/>
</dbReference>
<feature type="domain" description="UmuC" evidence="17">
    <location>
        <begin position="8"/>
        <end position="188"/>
    </location>
</feature>
<dbReference type="GO" id="GO:0005829">
    <property type="term" value="C:cytosol"/>
    <property type="evidence" value="ECO:0007669"/>
    <property type="project" value="TreeGrafter"/>
</dbReference>
<dbReference type="InterPro" id="IPR022880">
    <property type="entry name" value="DNApol_IV"/>
</dbReference>
<dbReference type="InterPro" id="IPR036775">
    <property type="entry name" value="DNA_pol_Y-fam_lit_finger_sf"/>
</dbReference>
<dbReference type="EMBL" id="CZRL01000008">
    <property type="protein sequence ID" value="CUS49916.1"/>
    <property type="molecule type" value="Genomic_DNA"/>
</dbReference>
<keyword evidence="5" id="KW-0515">Mutator protein</keyword>
<accession>A0A160TQC9</accession>
<dbReference type="CDD" id="cd03586">
    <property type="entry name" value="PolY_Pol_IV_kappa"/>
    <property type="match status" value="1"/>
</dbReference>
<dbReference type="GO" id="GO:0003684">
    <property type="term" value="F:damaged DNA binding"/>
    <property type="evidence" value="ECO:0007669"/>
    <property type="project" value="InterPro"/>
</dbReference>
<dbReference type="InterPro" id="IPR001126">
    <property type="entry name" value="UmuC"/>
</dbReference>
<evidence type="ECO:0000256" key="9">
    <source>
        <dbReference type="ARBA" id="ARBA00022705"/>
    </source>
</evidence>
<evidence type="ECO:0000259" key="17">
    <source>
        <dbReference type="PROSITE" id="PS50173"/>
    </source>
</evidence>
<dbReference type="AlphaFoldDB" id="A0A160TQC9"/>
<gene>
    <name evidence="18" type="ORF">MGWOODY_XGa2984</name>
</gene>
<comment type="similarity">
    <text evidence="3">Belongs to the DNA polymerase type-Y family.</text>
</comment>
<dbReference type="NCBIfam" id="NF002677">
    <property type="entry name" value="PRK02406.1"/>
    <property type="match status" value="1"/>
</dbReference>
<evidence type="ECO:0000313" key="18">
    <source>
        <dbReference type="EMBL" id="CUS49916.1"/>
    </source>
</evidence>
<dbReference type="GO" id="GO:0009432">
    <property type="term" value="P:SOS response"/>
    <property type="evidence" value="ECO:0007669"/>
    <property type="project" value="TreeGrafter"/>
</dbReference>
<evidence type="ECO:0000256" key="2">
    <source>
        <dbReference type="ARBA" id="ARBA00004496"/>
    </source>
</evidence>
<sequence length="413" mass="45774">MPISTTVIMHADMDAFYASVEQRDHPEFRGKPLAVGGSSARGVVAAASYEARQFGVHSAMPSFEARRKCPDLVFVKGNMPLYNRESRRVFEIFKEFSPLVERLSLDEAFIDLTGTERLLGDPATAGENLRRRIHSELGLPVSVGIGPIKMVAKIASQVAKPDGLKWVKEGDVRSFLDPLPVSRIWGVGPVSAERLDTAGFHTLGDLARTSDKVLRGQLGDWGVEVAQLARGEDIRDVEPYRDAVSYGEEHTFAKDIADHRLLESMIRTHAESVARRLRRDGIRARTVVLKWKEGRRTAPGPRGYPLRSRRVTLPDPVDDGQAIAMAACDLLRRSGPTVPIRLIGVGCTNLEVATVSQVQLFSEGTTQRRKNLNQTIDRIEDRYGHGTLTRAGQKIVRRAGLSIQVKRGEKDQE</sequence>
<keyword evidence="14" id="KW-0238">DNA-binding</keyword>
<organism evidence="18">
    <name type="scientific">hydrothermal vent metagenome</name>
    <dbReference type="NCBI Taxonomy" id="652676"/>
    <lineage>
        <taxon>unclassified sequences</taxon>
        <taxon>metagenomes</taxon>
        <taxon>ecological metagenomes</taxon>
    </lineage>
</organism>
<evidence type="ECO:0000256" key="1">
    <source>
        <dbReference type="ARBA" id="ARBA00001946"/>
    </source>
</evidence>
<keyword evidence="11" id="KW-0227">DNA damage</keyword>
<dbReference type="Gene3D" id="1.10.150.20">
    <property type="entry name" value="5' to 3' exonuclease, C-terminal subdomain"/>
    <property type="match status" value="1"/>
</dbReference>
<dbReference type="Pfam" id="PF00817">
    <property type="entry name" value="IMS"/>
    <property type="match status" value="1"/>
</dbReference>
<name>A0A160TQC9_9ZZZZ</name>
<dbReference type="GO" id="GO:0006281">
    <property type="term" value="P:DNA repair"/>
    <property type="evidence" value="ECO:0007669"/>
    <property type="project" value="UniProtKB-KW"/>
</dbReference>
<comment type="subcellular location">
    <subcellularLocation>
        <location evidence="2">Cytoplasm</location>
    </subcellularLocation>
</comment>
<evidence type="ECO:0000256" key="4">
    <source>
        <dbReference type="ARBA" id="ARBA00012417"/>
    </source>
</evidence>
<evidence type="ECO:0000256" key="14">
    <source>
        <dbReference type="ARBA" id="ARBA00023125"/>
    </source>
</evidence>
<dbReference type="PANTHER" id="PTHR11076:SF33">
    <property type="entry name" value="DNA POLYMERASE KAPPA"/>
    <property type="match status" value="1"/>
</dbReference>
<dbReference type="InterPro" id="IPR043502">
    <property type="entry name" value="DNA/RNA_pol_sf"/>
</dbReference>
<dbReference type="SUPFAM" id="SSF100879">
    <property type="entry name" value="Lesion bypass DNA polymerase (Y-family), little finger domain"/>
    <property type="match status" value="1"/>
</dbReference>
<comment type="catalytic activity">
    <reaction evidence="16">
        <text>DNA(n) + a 2'-deoxyribonucleoside 5'-triphosphate = DNA(n+1) + diphosphate</text>
        <dbReference type="Rhea" id="RHEA:22508"/>
        <dbReference type="Rhea" id="RHEA-COMP:17339"/>
        <dbReference type="Rhea" id="RHEA-COMP:17340"/>
        <dbReference type="ChEBI" id="CHEBI:33019"/>
        <dbReference type="ChEBI" id="CHEBI:61560"/>
        <dbReference type="ChEBI" id="CHEBI:173112"/>
        <dbReference type="EC" id="2.7.7.7"/>
    </reaction>
</comment>
<keyword evidence="13" id="KW-0239">DNA-directed DNA polymerase</keyword>
<evidence type="ECO:0000256" key="10">
    <source>
        <dbReference type="ARBA" id="ARBA00022723"/>
    </source>
</evidence>
<comment type="cofactor">
    <cofactor evidence="1">
        <name>Mg(2+)</name>
        <dbReference type="ChEBI" id="CHEBI:18420"/>
    </cofactor>
</comment>
<evidence type="ECO:0000256" key="12">
    <source>
        <dbReference type="ARBA" id="ARBA00022842"/>
    </source>
</evidence>
<reference evidence="18" key="1">
    <citation type="submission" date="2015-10" db="EMBL/GenBank/DDBJ databases">
        <authorList>
            <person name="Gilbert D.G."/>
        </authorList>
    </citation>
    <scope>NUCLEOTIDE SEQUENCE</scope>
</reference>
<dbReference type="InterPro" id="IPR017961">
    <property type="entry name" value="DNA_pol_Y-fam_little_finger"/>
</dbReference>
<keyword evidence="8 18" id="KW-0548">Nucleotidyltransferase</keyword>
<dbReference type="EC" id="2.7.7.7" evidence="4"/>
<dbReference type="GO" id="GO:0046872">
    <property type="term" value="F:metal ion binding"/>
    <property type="evidence" value="ECO:0007669"/>
    <property type="project" value="UniProtKB-KW"/>
</dbReference>
<keyword evidence="9" id="KW-0235">DNA replication</keyword>
<proteinExistence type="inferred from homology"/>
<keyword evidence="15" id="KW-0234">DNA repair</keyword>
<protein>
    <recommendedName>
        <fullName evidence="4">DNA-directed DNA polymerase</fullName>
        <ecNumber evidence="4">2.7.7.7</ecNumber>
    </recommendedName>
</protein>
<evidence type="ECO:0000256" key="7">
    <source>
        <dbReference type="ARBA" id="ARBA00022679"/>
    </source>
</evidence>
<keyword evidence="7 18" id="KW-0808">Transferase</keyword>